<reference evidence="1" key="1">
    <citation type="submission" date="2022-08" db="EMBL/GenBank/DDBJ databases">
        <title>Genome Sequence of Lecanicillium fungicola.</title>
        <authorList>
            <person name="Buettner E."/>
        </authorList>
    </citation>
    <scope>NUCLEOTIDE SEQUENCE</scope>
    <source>
        <strain evidence="1">Babe33</strain>
    </source>
</reference>
<protein>
    <submittedName>
        <fullName evidence="1">Uncharacterized protein</fullName>
    </submittedName>
</protein>
<comment type="caution">
    <text evidence="1">The sequence shown here is derived from an EMBL/GenBank/DDBJ whole genome shotgun (WGS) entry which is preliminary data.</text>
</comment>
<organism evidence="1 2">
    <name type="scientific">Zarea fungicola</name>
    <dbReference type="NCBI Taxonomy" id="93591"/>
    <lineage>
        <taxon>Eukaryota</taxon>
        <taxon>Fungi</taxon>
        <taxon>Dikarya</taxon>
        <taxon>Ascomycota</taxon>
        <taxon>Pezizomycotina</taxon>
        <taxon>Sordariomycetes</taxon>
        <taxon>Hypocreomycetidae</taxon>
        <taxon>Hypocreales</taxon>
        <taxon>Cordycipitaceae</taxon>
        <taxon>Zarea</taxon>
    </lineage>
</organism>
<dbReference type="Proteomes" id="UP001143910">
    <property type="component" value="Unassembled WGS sequence"/>
</dbReference>
<gene>
    <name evidence="1" type="ORF">NQ176_g8437</name>
</gene>
<evidence type="ECO:0000313" key="1">
    <source>
        <dbReference type="EMBL" id="KAJ2969900.1"/>
    </source>
</evidence>
<proteinExistence type="predicted"/>
<accession>A0ACC1MSF0</accession>
<dbReference type="EMBL" id="JANJQO010001647">
    <property type="protein sequence ID" value="KAJ2969900.1"/>
    <property type="molecule type" value="Genomic_DNA"/>
</dbReference>
<keyword evidence="2" id="KW-1185">Reference proteome</keyword>
<sequence length="397" mass="44849">MVANLSGYKVPGVPHYEPGAMRRWIILSTSWTTTFAVTSVCLRLLSRRMRKQSLWWDDYLVMFSMIWNWVVLGIGFAMYIEGVGNHVGQLSEHAVQNISKWLLITEIIYIWNLCWTKLSLLLMYYRIFHYTGFKKQVIVVGSFVIIWAITISFLFTFICKPVEKLWIPDLPGRCINEVGVWLANASSTIFSDIVILMLPIPQIWRLHLKKNEKVGLTAVFGLGFFAVFTSSYRTWVLFNYDKNDIPYSLAPLLVWSDVEMCAGIISACLLTLRPVLNATASKMGISLRMTRSTSSAPPDATVATISNISSRKPHVSVMSTHHDPSDNNTDRNPFYKLNGESDGDVMLAATETSSIGKSMLTESKASCYELQSIETAGFSEESIEKAFQTQRMNHSCV</sequence>
<evidence type="ECO:0000313" key="2">
    <source>
        <dbReference type="Proteomes" id="UP001143910"/>
    </source>
</evidence>
<name>A0ACC1MSF0_9HYPO</name>